<evidence type="ECO:0000256" key="1">
    <source>
        <dbReference type="ARBA" id="ARBA00005568"/>
    </source>
</evidence>
<dbReference type="Pfam" id="PF03328">
    <property type="entry name" value="HpcH_HpaI"/>
    <property type="match status" value="1"/>
</dbReference>
<dbReference type="EMBL" id="KV875093">
    <property type="protein sequence ID" value="OIW34823.1"/>
    <property type="molecule type" value="Genomic_DNA"/>
</dbReference>
<dbReference type="AlphaFoldDB" id="A0A1J7J3Z6"/>
<dbReference type="InterPro" id="IPR050251">
    <property type="entry name" value="HpcH-HpaI_aldolase"/>
</dbReference>
<keyword evidence="3" id="KW-0456">Lyase</keyword>
<dbReference type="InParanoid" id="A0A1J7J3Z6"/>
<protein>
    <submittedName>
        <fullName evidence="5">2-dehydro-3-deoxyglucarate aldolase</fullName>
    </submittedName>
</protein>
<dbReference type="GO" id="GO:0046872">
    <property type="term" value="F:metal ion binding"/>
    <property type="evidence" value="ECO:0007669"/>
    <property type="project" value="UniProtKB-KW"/>
</dbReference>
<sequence length="315" mass="33851">MPDQIASPVVDSSGKTRLQQSLERAREHRGPSIGQWLELPGYTLARTIAPLGEDWVLIDCEHGNIDDHHMYLQIGAISSSGVSPIVRVPSASPAAIKRVLDAGAHGIMVPMIDTKEQAEAVVRAAKYPSDRWPQGVRGAGAMFAPAAFNQSGRDYLLRANDNITICVQIESRTAVENVEEIAKVDGIDLLFVGPNDLCSSMGYVAFDHASIPEVQQATQRVLQATLDAGKYAGHFALNAEIAAQKYKQGFHFVNCGADIVAITAWMATEMGKLRSLVVEPPVAIANGVKTNGVKSLERPPGVVVEEITKPSIYGS</sequence>
<evidence type="ECO:0000313" key="5">
    <source>
        <dbReference type="EMBL" id="OIW34823.1"/>
    </source>
</evidence>
<dbReference type="Gene3D" id="3.20.20.60">
    <property type="entry name" value="Phosphoenolpyruvate-binding domains"/>
    <property type="match status" value="1"/>
</dbReference>
<reference evidence="5 6" key="1">
    <citation type="submission" date="2016-10" db="EMBL/GenBank/DDBJ databases">
        <title>Draft genome sequence of Coniochaeta ligniaria NRRL30616, a lignocellulolytic fungus for bioabatement of inhibitors in plant biomass hydrolysates.</title>
        <authorList>
            <consortium name="DOE Joint Genome Institute"/>
            <person name="Jimenez D.J."/>
            <person name="Hector R.E."/>
            <person name="Riley R."/>
            <person name="Sun H."/>
            <person name="Grigoriev I.V."/>
            <person name="Van Elsas J.D."/>
            <person name="Nichols N.N."/>
        </authorList>
    </citation>
    <scope>NUCLEOTIDE SEQUENCE [LARGE SCALE GENOMIC DNA]</scope>
    <source>
        <strain evidence="5 6">NRRL 30616</strain>
    </source>
</reference>
<dbReference type="FunFam" id="3.20.20.60:FF:000004">
    <property type="entry name" value="5-keto-4-deoxy-D-glucarate aldolase"/>
    <property type="match status" value="1"/>
</dbReference>
<evidence type="ECO:0000313" key="6">
    <source>
        <dbReference type="Proteomes" id="UP000182658"/>
    </source>
</evidence>
<name>A0A1J7J3Z6_9PEZI</name>
<dbReference type="SUPFAM" id="SSF51621">
    <property type="entry name" value="Phosphoenolpyruvate/pyruvate domain"/>
    <property type="match status" value="1"/>
</dbReference>
<dbReference type="PANTHER" id="PTHR30502">
    <property type="entry name" value="2-KETO-3-DEOXY-L-RHAMNONATE ALDOLASE"/>
    <property type="match status" value="1"/>
</dbReference>
<dbReference type="STRING" id="1408157.A0A1J7J3Z6"/>
<feature type="domain" description="HpcH/HpaI aldolase/citrate lyase" evidence="4">
    <location>
        <begin position="34"/>
        <end position="259"/>
    </location>
</feature>
<evidence type="ECO:0000256" key="2">
    <source>
        <dbReference type="ARBA" id="ARBA00022723"/>
    </source>
</evidence>
<dbReference type="InterPro" id="IPR015813">
    <property type="entry name" value="Pyrv/PenolPyrv_kinase-like_dom"/>
</dbReference>
<dbReference type="PANTHER" id="PTHR30502:SF0">
    <property type="entry name" value="PHOSPHOENOLPYRUVATE CARBOXYLASE FAMILY PROTEIN"/>
    <property type="match status" value="1"/>
</dbReference>
<dbReference type="GO" id="GO:0005737">
    <property type="term" value="C:cytoplasm"/>
    <property type="evidence" value="ECO:0007669"/>
    <property type="project" value="TreeGrafter"/>
</dbReference>
<proteinExistence type="inferred from homology"/>
<evidence type="ECO:0000259" key="4">
    <source>
        <dbReference type="Pfam" id="PF03328"/>
    </source>
</evidence>
<dbReference type="OrthoDB" id="1621678at2759"/>
<dbReference type="GO" id="GO:0016832">
    <property type="term" value="F:aldehyde-lyase activity"/>
    <property type="evidence" value="ECO:0007669"/>
    <property type="project" value="TreeGrafter"/>
</dbReference>
<evidence type="ECO:0000256" key="3">
    <source>
        <dbReference type="ARBA" id="ARBA00023239"/>
    </source>
</evidence>
<dbReference type="InterPro" id="IPR005000">
    <property type="entry name" value="Aldolase/citrate-lyase_domain"/>
</dbReference>
<keyword evidence="2" id="KW-0479">Metal-binding</keyword>
<comment type="similarity">
    <text evidence="1">Belongs to the HpcH/HpaI aldolase family.</text>
</comment>
<organism evidence="5 6">
    <name type="scientific">Coniochaeta ligniaria NRRL 30616</name>
    <dbReference type="NCBI Taxonomy" id="1408157"/>
    <lineage>
        <taxon>Eukaryota</taxon>
        <taxon>Fungi</taxon>
        <taxon>Dikarya</taxon>
        <taxon>Ascomycota</taxon>
        <taxon>Pezizomycotina</taxon>
        <taxon>Sordariomycetes</taxon>
        <taxon>Sordariomycetidae</taxon>
        <taxon>Coniochaetales</taxon>
        <taxon>Coniochaetaceae</taxon>
        <taxon>Coniochaeta</taxon>
    </lineage>
</organism>
<gene>
    <name evidence="5" type="ORF">CONLIGDRAFT_566110</name>
</gene>
<dbReference type="InterPro" id="IPR040442">
    <property type="entry name" value="Pyrv_kinase-like_dom_sf"/>
</dbReference>
<accession>A0A1J7J3Z6</accession>
<dbReference type="Proteomes" id="UP000182658">
    <property type="component" value="Unassembled WGS sequence"/>
</dbReference>
<keyword evidence="6" id="KW-1185">Reference proteome</keyword>